<feature type="domain" description="GntR C-terminal" evidence="4">
    <location>
        <begin position="47"/>
        <end position="169"/>
    </location>
</feature>
<evidence type="ECO:0000313" key="6">
    <source>
        <dbReference type="Proteomes" id="UP000017837"/>
    </source>
</evidence>
<dbReference type="EMBL" id="AWGB01000039">
    <property type="protein sequence ID" value="ESQ88104.1"/>
    <property type="molecule type" value="Genomic_DNA"/>
</dbReference>
<dbReference type="PANTHER" id="PTHR43537">
    <property type="entry name" value="TRANSCRIPTIONAL REGULATOR, GNTR FAMILY"/>
    <property type="match status" value="1"/>
</dbReference>
<comment type="caution">
    <text evidence="5">The sequence shown here is derived from an EMBL/GenBank/DDBJ whole genome shotgun (WGS) entry which is preliminary data.</text>
</comment>
<dbReference type="Proteomes" id="UP000017837">
    <property type="component" value="Unassembled WGS sequence"/>
</dbReference>
<keyword evidence="6" id="KW-1185">Reference proteome</keyword>
<dbReference type="STRING" id="1121022.GCA_000376105_03593"/>
<gene>
    <name evidence="5" type="ORF">ABENE_16375</name>
</gene>
<name>V4PLI0_9CAUL</name>
<keyword evidence="1" id="KW-0805">Transcription regulation</keyword>
<keyword evidence="2" id="KW-0238">DNA-binding</keyword>
<dbReference type="Pfam" id="PF07729">
    <property type="entry name" value="FCD"/>
    <property type="match status" value="1"/>
</dbReference>
<evidence type="ECO:0000259" key="4">
    <source>
        <dbReference type="SMART" id="SM00895"/>
    </source>
</evidence>
<dbReference type="GO" id="GO:0003677">
    <property type="term" value="F:DNA binding"/>
    <property type="evidence" value="ECO:0007669"/>
    <property type="project" value="UniProtKB-KW"/>
</dbReference>
<dbReference type="InterPro" id="IPR011711">
    <property type="entry name" value="GntR_C"/>
</dbReference>
<organism evidence="5 6">
    <name type="scientific">Asticcacaulis benevestitus DSM 16100 = ATCC BAA-896</name>
    <dbReference type="NCBI Taxonomy" id="1121022"/>
    <lineage>
        <taxon>Bacteria</taxon>
        <taxon>Pseudomonadati</taxon>
        <taxon>Pseudomonadota</taxon>
        <taxon>Alphaproteobacteria</taxon>
        <taxon>Caulobacterales</taxon>
        <taxon>Caulobacteraceae</taxon>
        <taxon>Asticcacaulis</taxon>
    </lineage>
</organism>
<evidence type="ECO:0000256" key="2">
    <source>
        <dbReference type="ARBA" id="ARBA00023125"/>
    </source>
</evidence>
<dbReference type="Gene3D" id="1.20.120.530">
    <property type="entry name" value="GntR ligand-binding domain-like"/>
    <property type="match status" value="1"/>
</dbReference>
<dbReference type="SMART" id="SM00895">
    <property type="entry name" value="FCD"/>
    <property type="match status" value="1"/>
</dbReference>
<evidence type="ECO:0000256" key="1">
    <source>
        <dbReference type="ARBA" id="ARBA00023015"/>
    </source>
</evidence>
<evidence type="ECO:0000313" key="5">
    <source>
        <dbReference type="EMBL" id="ESQ88104.1"/>
    </source>
</evidence>
<dbReference type="PANTHER" id="PTHR43537:SF44">
    <property type="entry name" value="GNTR FAMILY REGULATORY PROTEIN"/>
    <property type="match status" value="1"/>
</dbReference>
<reference evidence="5 6" key="1">
    <citation type="journal article" date="2014" name="Nature">
        <title>Sequential evolution of bacterial morphology by co-option of a developmental regulator.</title>
        <authorList>
            <person name="Jiang C."/>
            <person name="Brown P.J."/>
            <person name="Ducret A."/>
            <person name="Brun Y.V."/>
        </authorList>
    </citation>
    <scope>NUCLEOTIDE SEQUENCE [LARGE SCALE GENOMIC DNA]</scope>
    <source>
        <strain evidence="5 6">DSM 16100</strain>
    </source>
</reference>
<sequence>MLTSKGLLSARPRQGTRVEPEDHWNLLDPEVLRWLLERNFSLGLLIEFTQIRLSVEPGAACLAAKVATGEQRAAINRAIGRMFAAERGEDDALTSDIDFHVAVLEASGNRFYRQMREMIETALRFSIRKTNDFKGVRLASVVDHKRVADAILAGDSAEAETRMRDLIQGALDLMVKVQADQTPQR</sequence>
<protein>
    <recommendedName>
        <fullName evidence="4">GntR C-terminal domain-containing protein</fullName>
    </recommendedName>
</protein>
<evidence type="ECO:0000256" key="3">
    <source>
        <dbReference type="ARBA" id="ARBA00023163"/>
    </source>
</evidence>
<dbReference type="PATRIC" id="fig|1121022.4.peg.3330"/>
<dbReference type="SUPFAM" id="SSF48008">
    <property type="entry name" value="GntR ligand-binding domain-like"/>
    <property type="match status" value="1"/>
</dbReference>
<proteinExistence type="predicted"/>
<dbReference type="AlphaFoldDB" id="V4PLI0"/>
<dbReference type="InterPro" id="IPR008920">
    <property type="entry name" value="TF_FadR/GntR_C"/>
</dbReference>
<accession>V4PLI0</accession>
<keyword evidence="3" id="KW-0804">Transcription</keyword>
<dbReference type="eggNOG" id="COG2186">
    <property type="taxonomic scope" value="Bacteria"/>
</dbReference>